<evidence type="ECO:0000259" key="1">
    <source>
        <dbReference type="PROSITE" id="PS50206"/>
    </source>
</evidence>
<dbReference type="SUPFAM" id="SSF52821">
    <property type="entry name" value="Rhodanese/Cell cycle control phosphatase"/>
    <property type="match status" value="1"/>
</dbReference>
<name>A0A5R9BAG7_9MICC</name>
<feature type="domain" description="Rhodanese" evidence="1">
    <location>
        <begin position="24"/>
        <end position="114"/>
    </location>
</feature>
<dbReference type="PANTHER" id="PTHR43031:SF16">
    <property type="entry name" value="OXIDOREDUCTASE"/>
    <property type="match status" value="1"/>
</dbReference>
<dbReference type="InterPro" id="IPR036873">
    <property type="entry name" value="Rhodanese-like_dom_sf"/>
</dbReference>
<dbReference type="Pfam" id="PF00581">
    <property type="entry name" value="Rhodanese"/>
    <property type="match status" value="1"/>
</dbReference>
<dbReference type="EMBL" id="VAVZ01000034">
    <property type="protein sequence ID" value="TLP94466.1"/>
    <property type="molecule type" value="Genomic_DNA"/>
</dbReference>
<dbReference type="InterPro" id="IPR021309">
    <property type="entry name" value="YgaP-like_TM"/>
</dbReference>
<evidence type="ECO:0000313" key="2">
    <source>
        <dbReference type="EMBL" id="TLP94466.1"/>
    </source>
</evidence>
<protein>
    <submittedName>
        <fullName evidence="2">Rhodanese-like domain-containing protein</fullName>
    </submittedName>
</protein>
<organism evidence="2 3">
    <name type="scientific">Nesterenkonia salmonea</name>
    <dbReference type="NCBI Taxonomy" id="1804987"/>
    <lineage>
        <taxon>Bacteria</taxon>
        <taxon>Bacillati</taxon>
        <taxon>Actinomycetota</taxon>
        <taxon>Actinomycetes</taxon>
        <taxon>Micrococcales</taxon>
        <taxon>Micrococcaceae</taxon>
        <taxon>Nesterenkonia</taxon>
    </lineage>
</organism>
<gene>
    <name evidence="2" type="ORF">FEF26_11740</name>
</gene>
<comment type="caution">
    <text evidence="2">The sequence shown here is derived from an EMBL/GenBank/DDBJ whole genome shotgun (WGS) entry which is preliminary data.</text>
</comment>
<sequence length="210" mass="22618">MSTTTTAVHTAPMSPTELAEKLRSQQAPLLVDVRTPAEYESLRVPESHNVPLDLLQRHRDTLAEQFADEVVLICQTGNRANQALQHLNAAGVNTARVLEGGVVAMEAQHRQHTSRGKQRWAMDRQVRMVAGSLVLTGFLGGKLISSKVGYLAGAIGAGLTFSALTDSCAMAAALNKMPWNKVEADPTVEKFLAEIPQSLQVGVPNVKASR</sequence>
<dbReference type="Gene3D" id="6.10.140.1340">
    <property type="match status" value="1"/>
</dbReference>
<keyword evidence="3" id="KW-1185">Reference proteome</keyword>
<dbReference type="Gene3D" id="3.40.250.10">
    <property type="entry name" value="Rhodanese-like domain"/>
    <property type="match status" value="1"/>
</dbReference>
<accession>A0A5R9BAG7</accession>
<dbReference type="SMART" id="SM00450">
    <property type="entry name" value="RHOD"/>
    <property type="match status" value="1"/>
</dbReference>
<dbReference type="PANTHER" id="PTHR43031">
    <property type="entry name" value="FAD-DEPENDENT OXIDOREDUCTASE"/>
    <property type="match status" value="1"/>
</dbReference>
<dbReference type="AlphaFoldDB" id="A0A5R9BAG7"/>
<dbReference type="Pfam" id="PF11127">
    <property type="entry name" value="YgaP-like_TM"/>
    <property type="match status" value="1"/>
</dbReference>
<dbReference type="InterPro" id="IPR050229">
    <property type="entry name" value="GlpE_sulfurtransferase"/>
</dbReference>
<proteinExistence type="predicted"/>
<dbReference type="Proteomes" id="UP000310458">
    <property type="component" value="Unassembled WGS sequence"/>
</dbReference>
<reference evidence="2 3" key="1">
    <citation type="submission" date="2019-05" db="EMBL/GenBank/DDBJ databases">
        <title>Nesterenkonia sp. GY074 isolated from the Southern Atlantic Ocean.</title>
        <authorList>
            <person name="Zhang G."/>
        </authorList>
    </citation>
    <scope>NUCLEOTIDE SEQUENCE [LARGE SCALE GENOMIC DNA]</scope>
    <source>
        <strain evidence="2 3">GY074</strain>
    </source>
</reference>
<dbReference type="InterPro" id="IPR001763">
    <property type="entry name" value="Rhodanese-like_dom"/>
</dbReference>
<dbReference type="OrthoDB" id="9800872at2"/>
<dbReference type="PROSITE" id="PS50206">
    <property type="entry name" value="RHODANESE_3"/>
    <property type="match status" value="1"/>
</dbReference>
<evidence type="ECO:0000313" key="3">
    <source>
        <dbReference type="Proteomes" id="UP000310458"/>
    </source>
</evidence>
<dbReference type="CDD" id="cd00158">
    <property type="entry name" value="RHOD"/>
    <property type="match status" value="1"/>
</dbReference>